<name>A0A316U310_9BASI</name>
<dbReference type="InterPro" id="IPR028662">
    <property type="entry name" value="SNX8/Mvp1"/>
</dbReference>
<dbReference type="InterPro" id="IPR045734">
    <property type="entry name" value="Snx8_BAR_dom"/>
</dbReference>
<feature type="region of interest" description="Disordered" evidence="8">
    <location>
        <begin position="91"/>
        <end position="115"/>
    </location>
</feature>
<evidence type="ECO:0000256" key="1">
    <source>
        <dbReference type="ARBA" id="ARBA00004170"/>
    </source>
</evidence>
<dbReference type="GO" id="GO:0005829">
    <property type="term" value="C:cytosol"/>
    <property type="evidence" value="ECO:0007669"/>
    <property type="project" value="GOC"/>
</dbReference>
<dbReference type="Proteomes" id="UP000245942">
    <property type="component" value="Unassembled WGS sequence"/>
</dbReference>
<comment type="subcellular location">
    <subcellularLocation>
        <location evidence="2">Cytoplasm</location>
    </subcellularLocation>
    <subcellularLocation>
        <location evidence="1">Membrane</location>
        <topology evidence="1">Peripheral membrane protein</topology>
    </subcellularLocation>
</comment>
<dbReference type="RefSeq" id="XP_025346787.1">
    <property type="nucleotide sequence ID" value="XM_025490892.1"/>
</dbReference>
<dbReference type="GO" id="GO:0016020">
    <property type="term" value="C:membrane"/>
    <property type="evidence" value="ECO:0007669"/>
    <property type="project" value="UniProtKB-SubCell"/>
</dbReference>
<evidence type="ECO:0000256" key="3">
    <source>
        <dbReference type="ARBA" id="ARBA00010883"/>
    </source>
</evidence>
<dbReference type="GeneID" id="37012626"/>
<evidence type="ECO:0000256" key="4">
    <source>
        <dbReference type="ARBA" id="ARBA00022448"/>
    </source>
</evidence>
<dbReference type="STRING" id="1684307.A0A316U310"/>
<evidence type="ECO:0000256" key="5">
    <source>
        <dbReference type="ARBA" id="ARBA00022490"/>
    </source>
</evidence>
<dbReference type="OrthoDB" id="10064318at2759"/>
<dbReference type="GO" id="GO:0005768">
    <property type="term" value="C:endosome"/>
    <property type="evidence" value="ECO:0007669"/>
    <property type="project" value="TreeGrafter"/>
</dbReference>
<evidence type="ECO:0000256" key="7">
    <source>
        <dbReference type="ARBA" id="ARBA00023136"/>
    </source>
</evidence>
<gene>
    <name evidence="10" type="ORF">BCV69DRAFT_26937</name>
</gene>
<evidence type="ECO:0000313" key="11">
    <source>
        <dbReference type="Proteomes" id="UP000245942"/>
    </source>
</evidence>
<evidence type="ECO:0000259" key="9">
    <source>
        <dbReference type="Pfam" id="PF19566"/>
    </source>
</evidence>
<keyword evidence="4" id="KW-0813">Transport</keyword>
<organism evidence="10 11">
    <name type="scientific">Pseudomicrostroma glucosiphilum</name>
    <dbReference type="NCBI Taxonomy" id="1684307"/>
    <lineage>
        <taxon>Eukaryota</taxon>
        <taxon>Fungi</taxon>
        <taxon>Dikarya</taxon>
        <taxon>Basidiomycota</taxon>
        <taxon>Ustilaginomycotina</taxon>
        <taxon>Exobasidiomycetes</taxon>
        <taxon>Microstromatales</taxon>
        <taxon>Microstromatales incertae sedis</taxon>
        <taxon>Pseudomicrostroma</taxon>
    </lineage>
</organism>
<comment type="similarity">
    <text evidence="3">Belongs to the sorting nexin family.</text>
</comment>
<evidence type="ECO:0000256" key="8">
    <source>
        <dbReference type="SAM" id="MobiDB-lite"/>
    </source>
</evidence>
<keyword evidence="7" id="KW-0472">Membrane</keyword>
<sequence length="292" mass="31222">MSEYKLSHPNISLEEESTIALPPSTALVTVPRDLSTKLDLTTTQTPTMVDRWSTLCTLFERIAKRIESQGGDYARLGSLIDAISQGGGAGAGASAGAGVGPGRSTSPPISSSSPAIISSSSSSALASSLHRDFSDLCTVRSRSLTLHALEGLKTQRDLWLSWRDLLARHVALAGDNVPSLKSQVASTRAKLAALNAVAPAQRPPTFHADVAKVEETLRTDSLQIERLLQRRERVRAAMWEELGLLAARKEEVAGVWREWCKEELLGRAAQKRAVEECWAQMSGAGGAGGGAR</sequence>
<feature type="domain" description="Sorting nexin 8/Mvp1 BAR" evidence="9">
    <location>
        <begin position="141"/>
        <end position="267"/>
    </location>
</feature>
<dbReference type="Pfam" id="PF19566">
    <property type="entry name" value="Snx8_BAR_dom"/>
    <property type="match status" value="1"/>
</dbReference>
<keyword evidence="6" id="KW-0653">Protein transport</keyword>
<dbReference type="GO" id="GO:0032266">
    <property type="term" value="F:phosphatidylinositol-3-phosphate binding"/>
    <property type="evidence" value="ECO:0007669"/>
    <property type="project" value="TreeGrafter"/>
</dbReference>
<dbReference type="GO" id="GO:0006623">
    <property type="term" value="P:protein targeting to vacuole"/>
    <property type="evidence" value="ECO:0007669"/>
    <property type="project" value="TreeGrafter"/>
</dbReference>
<evidence type="ECO:0000256" key="6">
    <source>
        <dbReference type="ARBA" id="ARBA00022927"/>
    </source>
</evidence>
<feature type="compositionally biased region" description="Low complexity" evidence="8">
    <location>
        <begin position="106"/>
        <end position="115"/>
    </location>
</feature>
<accession>A0A316U310</accession>
<feature type="compositionally biased region" description="Gly residues" evidence="8">
    <location>
        <begin position="91"/>
        <end position="101"/>
    </location>
</feature>
<dbReference type="PANTHER" id="PTHR47554">
    <property type="entry name" value="SORTING NEXIN MVP1"/>
    <property type="match status" value="1"/>
</dbReference>
<proteinExistence type="inferred from homology"/>
<dbReference type="AlphaFoldDB" id="A0A316U310"/>
<keyword evidence="5" id="KW-0963">Cytoplasm</keyword>
<protein>
    <recommendedName>
        <fullName evidence="9">Sorting nexin 8/Mvp1 BAR domain-containing protein</fullName>
    </recommendedName>
</protein>
<dbReference type="EMBL" id="KZ819330">
    <property type="protein sequence ID" value="PWN19627.1"/>
    <property type="molecule type" value="Genomic_DNA"/>
</dbReference>
<dbReference type="GO" id="GO:0042147">
    <property type="term" value="P:retrograde transport, endosome to Golgi"/>
    <property type="evidence" value="ECO:0007669"/>
    <property type="project" value="InterPro"/>
</dbReference>
<evidence type="ECO:0000256" key="2">
    <source>
        <dbReference type="ARBA" id="ARBA00004496"/>
    </source>
</evidence>
<keyword evidence="11" id="KW-1185">Reference proteome</keyword>
<evidence type="ECO:0000313" key="10">
    <source>
        <dbReference type="EMBL" id="PWN19627.1"/>
    </source>
</evidence>
<reference evidence="10 11" key="1">
    <citation type="journal article" date="2018" name="Mol. Biol. Evol.">
        <title>Broad Genomic Sampling Reveals a Smut Pathogenic Ancestry of the Fungal Clade Ustilaginomycotina.</title>
        <authorList>
            <person name="Kijpornyongpan T."/>
            <person name="Mondo S.J."/>
            <person name="Barry K."/>
            <person name="Sandor L."/>
            <person name="Lee J."/>
            <person name="Lipzen A."/>
            <person name="Pangilinan J."/>
            <person name="LaButti K."/>
            <person name="Hainaut M."/>
            <person name="Henrissat B."/>
            <person name="Grigoriev I.V."/>
            <person name="Spatafora J.W."/>
            <person name="Aime M.C."/>
        </authorList>
    </citation>
    <scope>NUCLEOTIDE SEQUENCE [LARGE SCALE GENOMIC DNA]</scope>
    <source>
        <strain evidence="10 11">MCA 4718</strain>
    </source>
</reference>
<dbReference type="PANTHER" id="PTHR47554:SF1">
    <property type="entry name" value="SORTING NEXIN MVP1"/>
    <property type="match status" value="1"/>
</dbReference>